<evidence type="ECO:0000313" key="1">
    <source>
        <dbReference type="EMBL" id="GFX93624.1"/>
    </source>
</evidence>
<dbReference type="AlphaFoldDB" id="A0A8X6RJT5"/>
<reference evidence="1" key="1">
    <citation type="submission" date="2020-08" db="EMBL/GenBank/DDBJ databases">
        <title>Multicomponent nature underlies the extraordinary mechanical properties of spider dragline silk.</title>
        <authorList>
            <person name="Kono N."/>
            <person name="Nakamura H."/>
            <person name="Mori M."/>
            <person name="Yoshida Y."/>
            <person name="Ohtoshi R."/>
            <person name="Malay A.D."/>
            <person name="Moran D.A.P."/>
            <person name="Tomita M."/>
            <person name="Numata K."/>
            <person name="Arakawa K."/>
        </authorList>
    </citation>
    <scope>NUCLEOTIDE SEQUENCE</scope>
</reference>
<dbReference type="EMBL" id="BMAU01021175">
    <property type="protein sequence ID" value="GFX93624.1"/>
    <property type="molecule type" value="Genomic_DNA"/>
</dbReference>
<comment type="caution">
    <text evidence="1">The sequence shown here is derived from an EMBL/GenBank/DDBJ whole genome shotgun (WGS) entry which is preliminary data.</text>
</comment>
<keyword evidence="2" id="KW-1185">Reference proteome</keyword>
<evidence type="ECO:0000313" key="2">
    <source>
        <dbReference type="Proteomes" id="UP000887159"/>
    </source>
</evidence>
<protein>
    <submittedName>
        <fullName evidence="1">Uncharacterized protein</fullName>
    </submittedName>
</protein>
<name>A0A8X6RJT5_TRICX</name>
<organism evidence="1 2">
    <name type="scientific">Trichonephila clavipes</name>
    <name type="common">Golden silk orbweaver</name>
    <name type="synonym">Nephila clavipes</name>
    <dbReference type="NCBI Taxonomy" id="2585209"/>
    <lineage>
        <taxon>Eukaryota</taxon>
        <taxon>Metazoa</taxon>
        <taxon>Ecdysozoa</taxon>
        <taxon>Arthropoda</taxon>
        <taxon>Chelicerata</taxon>
        <taxon>Arachnida</taxon>
        <taxon>Araneae</taxon>
        <taxon>Araneomorphae</taxon>
        <taxon>Entelegynae</taxon>
        <taxon>Araneoidea</taxon>
        <taxon>Nephilidae</taxon>
        <taxon>Trichonephila</taxon>
    </lineage>
</organism>
<proteinExistence type="predicted"/>
<sequence>MPPNTLREHTEFVLVKSVGPKVSWAESRMQGDWRIFHSPSVHCQNCGGGDRWCRHLSSLWEFFLAKSELKVNDRHVSQYEKCLVGDKQKYIVTFDEVRIYRNDYKRRSSIYYGARGEKMCPNLIPRTQKQS</sequence>
<gene>
    <name evidence="1" type="primary">NCL1_03966</name>
    <name evidence="1" type="ORF">TNCV_1588011</name>
</gene>
<dbReference type="Proteomes" id="UP000887159">
    <property type="component" value="Unassembled WGS sequence"/>
</dbReference>
<accession>A0A8X6RJT5</accession>